<dbReference type="InterPro" id="IPR013094">
    <property type="entry name" value="AB_hydrolase_3"/>
</dbReference>
<gene>
    <name evidence="3" type="ORF">YK48G_22390</name>
</gene>
<sequence length="283" mass="31487">MSFAARRLMKKFRAQGYQQIVSHSFLHPNQRFNLFQSSDRFKAVDQFEGGQLVTISYSSQPNSQILYFHGGAFRVPLNEAQLAMIESIAEATNSTLQIADFPLLPQYSADKLLAFSAEAFNRVIETHLPIFLIADSAGATIANQLLFKESSRIAGTVLVSPWLDLQLTDSQVKTRAANDVMLDLGVLRQIATEFKAGLTTANWVDPCAPPAMLSGQLRLFYGANELLVPSDEQFTAALAKTAMQVEVTPLKDGFHDYILWPDLPETKRTKKQIVTFIKDQRGA</sequence>
<dbReference type="Gene3D" id="3.40.50.1820">
    <property type="entry name" value="alpha/beta hydrolase"/>
    <property type="match status" value="1"/>
</dbReference>
<keyword evidence="1" id="KW-0378">Hydrolase</keyword>
<evidence type="ECO:0000313" key="3">
    <source>
        <dbReference type="EMBL" id="GHP14814.1"/>
    </source>
</evidence>
<evidence type="ECO:0000259" key="2">
    <source>
        <dbReference type="Pfam" id="PF07859"/>
    </source>
</evidence>
<accession>A0ABQ3W645</accession>
<evidence type="ECO:0000313" key="4">
    <source>
        <dbReference type="Proteomes" id="UP000604765"/>
    </source>
</evidence>
<proteinExistence type="predicted"/>
<dbReference type="Pfam" id="PF07859">
    <property type="entry name" value="Abhydrolase_3"/>
    <property type="match status" value="1"/>
</dbReference>
<name>A0ABQ3W645_9LACO</name>
<dbReference type="PANTHER" id="PTHR48081:SF8">
    <property type="entry name" value="ALPHA_BETA HYDROLASE FOLD-3 DOMAIN-CONTAINING PROTEIN-RELATED"/>
    <property type="match status" value="1"/>
</dbReference>
<keyword evidence="4" id="KW-1185">Reference proteome</keyword>
<dbReference type="InterPro" id="IPR029058">
    <property type="entry name" value="AB_hydrolase_fold"/>
</dbReference>
<protein>
    <recommendedName>
        <fullName evidence="2">Alpha/beta hydrolase fold-3 domain-containing protein</fullName>
    </recommendedName>
</protein>
<organism evidence="3 4">
    <name type="scientific">Lentilactobacillus fungorum</name>
    <dbReference type="NCBI Taxonomy" id="2201250"/>
    <lineage>
        <taxon>Bacteria</taxon>
        <taxon>Bacillati</taxon>
        <taxon>Bacillota</taxon>
        <taxon>Bacilli</taxon>
        <taxon>Lactobacillales</taxon>
        <taxon>Lactobacillaceae</taxon>
        <taxon>Lentilactobacillus</taxon>
    </lineage>
</organism>
<dbReference type="Proteomes" id="UP000604765">
    <property type="component" value="Unassembled WGS sequence"/>
</dbReference>
<dbReference type="PANTHER" id="PTHR48081">
    <property type="entry name" value="AB HYDROLASE SUPERFAMILY PROTEIN C4A8.06C"/>
    <property type="match status" value="1"/>
</dbReference>
<evidence type="ECO:0000256" key="1">
    <source>
        <dbReference type="ARBA" id="ARBA00022801"/>
    </source>
</evidence>
<feature type="domain" description="Alpha/beta hydrolase fold-3" evidence="2">
    <location>
        <begin position="65"/>
        <end position="258"/>
    </location>
</feature>
<reference evidence="3 4" key="1">
    <citation type="journal article" date="2021" name="Int. J. Syst. Evol. Microbiol.">
        <title>Lentilactobacillus fungorum sp. nov., isolated from spent mushroom substrates.</title>
        <authorList>
            <person name="Tohno M."/>
            <person name="Tanizawa Y."/>
            <person name="Kojima Y."/>
            <person name="Sakamoto M."/>
            <person name="Ohkuma M."/>
            <person name="Kobayashi H."/>
        </authorList>
    </citation>
    <scope>NUCLEOTIDE SEQUENCE [LARGE SCALE GENOMIC DNA]</scope>
    <source>
        <strain evidence="3 4">YK48G</strain>
    </source>
</reference>
<dbReference type="InterPro" id="IPR050300">
    <property type="entry name" value="GDXG_lipolytic_enzyme"/>
</dbReference>
<comment type="caution">
    <text evidence="3">The sequence shown here is derived from an EMBL/GenBank/DDBJ whole genome shotgun (WGS) entry which is preliminary data.</text>
</comment>
<dbReference type="EMBL" id="BNJR01000017">
    <property type="protein sequence ID" value="GHP14814.1"/>
    <property type="molecule type" value="Genomic_DNA"/>
</dbReference>
<dbReference type="RefSeq" id="WP_203630794.1">
    <property type="nucleotide sequence ID" value="NZ_BNJR01000017.1"/>
</dbReference>
<dbReference type="SUPFAM" id="SSF53474">
    <property type="entry name" value="alpha/beta-Hydrolases"/>
    <property type="match status" value="1"/>
</dbReference>